<feature type="transmembrane region" description="Helical" evidence="1">
    <location>
        <begin position="116"/>
        <end position="138"/>
    </location>
</feature>
<evidence type="ECO:0000313" key="4">
    <source>
        <dbReference type="Proteomes" id="UP000215767"/>
    </source>
</evidence>
<keyword evidence="4" id="KW-1185">Reference proteome</keyword>
<proteinExistence type="predicted"/>
<feature type="transmembrane region" description="Helical" evidence="1">
    <location>
        <begin position="31"/>
        <end position="55"/>
    </location>
</feature>
<dbReference type="SUPFAM" id="SSF81324">
    <property type="entry name" value="Voltage-gated potassium channels"/>
    <property type="match status" value="1"/>
</dbReference>
<accession>A0A261UDU7</accession>
<keyword evidence="1" id="KW-1133">Transmembrane helix</keyword>
<feature type="transmembrane region" description="Helical" evidence="1">
    <location>
        <begin position="61"/>
        <end position="81"/>
    </location>
</feature>
<dbReference type="OrthoDB" id="9799090at2"/>
<keyword evidence="1" id="KW-0812">Transmembrane</keyword>
<name>A0A261UDU7_9BORD</name>
<feature type="transmembrane region" description="Helical" evidence="1">
    <location>
        <begin position="187"/>
        <end position="206"/>
    </location>
</feature>
<evidence type="ECO:0000259" key="2">
    <source>
        <dbReference type="Pfam" id="PF07885"/>
    </source>
</evidence>
<reference evidence="4" key="1">
    <citation type="submission" date="2017-05" db="EMBL/GenBank/DDBJ databases">
        <title>Complete and WGS of Bordetella genogroups.</title>
        <authorList>
            <person name="Spilker T."/>
            <person name="Lipuma J."/>
        </authorList>
    </citation>
    <scope>NUCLEOTIDE SEQUENCE [LARGE SCALE GENOMIC DNA]</scope>
    <source>
        <strain evidence="4">AU8856</strain>
    </source>
</reference>
<dbReference type="EMBL" id="NEVS01000004">
    <property type="protein sequence ID" value="OZI60099.1"/>
    <property type="molecule type" value="Genomic_DNA"/>
</dbReference>
<comment type="caution">
    <text evidence="3">The sequence shown here is derived from an EMBL/GenBank/DDBJ whole genome shotgun (WGS) entry which is preliminary data.</text>
</comment>
<dbReference type="InterPro" id="IPR013099">
    <property type="entry name" value="K_chnl_dom"/>
</dbReference>
<protein>
    <recommendedName>
        <fullName evidence="2">Potassium channel domain-containing protein</fullName>
    </recommendedName>
</protein>
<evidence type="ECO:0000313" key="3">
    <source>
        <dbReference type="EMBL" id="OZI60099.1"/>
    </source>
</evidence>
<feature type="transmembrane region" description="Helical" evidence="1">
    <location>
        <begin position="86"/>
        <end position="104"/>
    </location>
</feature>
<organism evidence="3 4">
    <name type="scientific">Bordetella genomosp. 11</name>
    <dbReference type="NCBI Taxonomy" id="1416808"/>
    <lineage>
        <taxon>Bacteria</taxon>
        <taxon>Pseudomonadati</taxon>
        <taxon>Pseudomonadota</taxon>
        <taxon>Betaproteobacteria</taxon>
        <taxon>Burkholderiales</taxon>
        <taxon>Alcaligenaceae</taxon>
        <taxon>Bordetella</taxon>
    </lineage>
</organism>
<feature type="domain" description="Potassium channel" evidence="2">
    <location>
        <begin position="193"/>
        <end position="239"/>
    </location>
</feature>
<evidence type="ECO:0000256" key="1">
    <source>
        <dbReference type="SAM" id="Phobius"/>
    </source>
</evidence>
<dbReference type="Pfam" id="PF07885">
    <property type="entry name" value="Ion_trans_2"/>
    <property type="match status" value="1"/>
</dbReference>
<feature type="transmembrane region" description="Helical" evidence="1">
    <location>
        <begin position="147"/>
        <end position="167"/>
    </location>
</feature>
<dbReference type="Proteomes" id="UP000215767">
    <property type="component" value="Unassembled WGS sequence"/>
</dbReference>
<gene>
    <name evidence="3" type="ORF">CAL28_11570</name>
</gene>
<keyword evidence="1" id="KW-0472">Membrane</keyword>
<dbReference type="Gene3D" id="1.10.287.70">
    <property type="match status" value="1"/>
</dbReference>
<dbReference type="AlphaFoldDB" id="A0A261UDU7"/>
<sequence>MMPCRRKIAIRDTGEGITMAPSRRVLEAAALLRLGSMAFLLFVLILSVFVAPVVIPPESALGQIVEDFLISLMLVSGAIAVSDRRYAVIPLGIVAVVFTAVRWTGGFAQAEMTPTIRAAALLFALAILALVIAIKVFGKGAKVRDRLWGAIALYMLLGVIWAVAYEFVSLRMPGAYTGIEPGGKGQAYQWIWIYFSFSTLTTVGYGDITPVARIARSLSNMEALIGQLYPAIVLARLVSLPAEDTRDDEES</sequence>